<proteinExistence type="predicted"/>
<sequence length="100" mass="11400">MIPASSLTRPRRRRAPPTPAAPRRPYKRRYTKGRSCCPGPVRGSKAVEFMLMGRFVKKRNRYFMVGEREAGGRPKARSFLIDRNVCGRYGLCAIVRSVTL</sequence>
<reference evidence="2 3" key="1">
    <citation type="journal article" date="2019" name="Commun. Biol.">
        <title>The bagworm genome reveals a unique fibroin gene that provides high tensile strength.</title>
        <authorList>
            <person name="Kono N."/>
            <person name="Nakamura H."/>
            <person name="Ohtoshi R."/>
            <person name="Tomita M."/>
            <person name="Numata K."/>
            <person name="Arakawa K."/>
        </authorList>
    </citation>
    <scope>NUCLEOTIDE SEQUENCE [LARGE SCALE GENOMIC DNA]</scope>
</reference>
<dbReference type="AlphaFoldDB" id="A0A4C1SEL1"/>
<evidence type="ECO:0000313" key="3">
    <source>
        <dbReference type="Proteomes" id="UP000299102"/>
    </source>
</evidence>
<comment type="caution">
    <text evidence="2">The sequence shown here is derived from an EMBL/GenBank/DDBJ whole genome shotgun (WGS) entry which is preliminary data.</text>
</comment>
<evidence type="ECO:0000256" key="1">
    <source>
        <dbReference type="SAM" id="MobiDB-lite"/>
    </source>
</evidence>
<feature type="region of interest" description="Disordered" evidence="1">
    <location>
        <begin position="1"/>
        <end position="37"/>
    </location>
</feature>
<accession>A0A4C1SEL1</accession>
<dbReference type="EMBL" id="BGZK01000005">
    <property type="protein sequence ID" value="GBP00316.1"/>
    <property type="molecule type" value="Genomic_DNA"/>
</dbReference>
<organism evidence="2 3">
    <name type="scientific">Eumeta variegata</name>
    <name type="common">Bagworm moth</name>
    <name type="synonym">Eumeta japonica</name>
    <dbReference type="NCBI Taxonomy" id="151549"/>
    <lineage>
        <taxon>Eukaryota</taxon>
        <taxon>Metazoa</taxon>
        <taxon>Ecdysozoa</taxon>
        <taxon>Arthropoda</taxon>
        <taxon>Hexapoda</taxon>
        <taxon>Insecta</taxon>
        <taxon>Pterygota</taxon>
        <taxon>Neoptera</taxon>
        <taxon>Endopterygota</taxon>
        <taxon>Lepidoptera</taxon>
        <taxon>Glossata</taxon>
        <taxon>Ditrysia</taxon>
        <taxon>Tineoidea</taxon>
        <taxon>Psychidae</taxon>
        <taxon>Oiketicinae</taxon>
        <taxon>Eumeta</taxon>
    </lineage>
</organism>
<keyword evidence="3" id="KW-1185">Reference proteome</keyword>
<evidence type="ECO:0000313" key="2">
    <source>
        <dbReference type="EMBL" id="GBP00316.1"/>
    </source>
</evidence>
<name>A0A4C1SEL1_EUMVA</name>
<protein>
    <submittedName>
        <fullName evidence="2">Uncharacterized protein</fullName>
    </submittedName>
</protein>
<gene>
    <name evidence="2" type="ORF">EVAR_907_1</name>
</gene>
<dbReference type="Proteomes" id="UP000299102">
    <property type="component" value="Unassembled WGS sequence"/>
</dbReference>